<gene>
    <name evidence="9" type="ORF">G7Y89_g10013</name>
</gene>
<dbReference type="InterPro" id="IPR016035">
    <property type="entry name" value="Acyl_Trfase/lysoPLipase"/>
</dbReference>
<dbReference type="InterPro" id="IPR049900">
    <property type="entry name" value="PKS_mFAS_DH"/>
</dbReference>
<evidence type="ECO:0000256" key="3">
    <source>
        <dbReference type="ARBA" id="ARBA00022679"/>
    </source>
</evidence>
<dbReference type="InterPro" id="IPR030918">
    <property type="entry name" value="PT_fungal_PKS"/>
</dbReference>
<dbReference type="GO" id="GO:0006633">
    <property type="term" value="P:fatty acid biosynthetic process"/>
    <property type="evidence" value="ECO:0007669"/>
    <property type="project" value="InterPro"/>
</dbReference>
<dbReference type="Pfam" id="PF16073">
    <property type="entry name" value="SAT"/>
    <property type="match status" value="1"/>
</dbReference>
<feature type="region of interest" description="C-terminal hotdog fold" evidence="4">
    <location>
        <begin position="1453"/>
        <end position="1600"/>
    </location>
</feature>
<reference evidence="9 10" key="1">
    <citation type="submission" date="2020-03" db="EMBL/GenBank/DDBJ databases">
        <title>Draft Genome Sequence of Cudoniella acicularis.</title>
        <authorList>
            <person name="Buettner E."/>
            <person name="Kellner H."/>
        </authorList>
    </citation>
    <scope>NUCLEOTIDE SEQUENCE [LARGE SCALE GENOMIC DNA]</scope>
    <source>
        <strain evidence="9 10">DSM 108380</strain>
    </source>
</reference>
<dbReference type="SMART" id="SM00823">
    <property type="entry name" value="PKS_PP"/>
    <property type="match status" value="2"/>
</dbReference>
<comment type="caution">
    <text evidence="9">The sequence shown here is derived from an EMBL/GenBank/DDBJ whole genome shotgun (WGS) entry which is preliminary data.</text>
</comment>
<dbReference type="InterPro" id="IPR009081">
    <property type="entry name" value="PP-bd_ACP"/>
</dbReference>
<dbReference type="InterPro" id="IPR014043">
    <property type="entry name" value="Acyl_transferase_dom"/>
</dbReference>
<dbReference type="SUPFAM" id="SSF47336">
    <property type="entry name" value="ACP-like"/>
    <property type="match status" value="2"/>
</dbReference>
<dbReference type="PROSITE" id="PS52004">
    <property type="entry name" value="KS3_2"/>
    <property type="match status" value="1"/>
</dbReference>
<proteinExistence type="predicted"/>
<dbReference type="InterPro" id="IPR032088">
    <property type="entry name" value="SAT"/>
</dbReference>
<dbReference type="GO" id="GO:0044550">
    <property type="term" value="P:secondary metabolite biosynthetic process"/>
    <property type="evidence" value="ECO:0007669"/>
    <property type="project" value="TreeGrafter"/>
</dbReference>
<feature type="region of interest" description="N-terminal hotdog fold" evidence="4">
    <location>
        <begin position="1290"/>
        <end position="1423"/>
    </location>
</feature>
<feature type="domain" description="Ketosynthase family 3 (KS3)" evidence="7">
    <location>
        <begin position="383"/>
        <end position="815"/>
    </location>
</feature>
<dbReference type="NCBIfam" id="TIGR04532">
    <property type="entry name" value="PT_fungal_PKS"/>
    <property type="match status" value="1"/>
</dbReference>
<name>A0A8H4RGB1_9HELO</name>
<dbReference type="InterPro" id="IPR018201">
    <property type="entry name" value="Ketoacyl_synth_AS"/>
</dbReference>
<dbReference type="GO" id="GO:0004315">
    <property type="term" value="F:3-oxoacyl-[acyl-carrier-protein] synthase activity"/>
    <property type="evidence" value="ECO:0007669"/>
    <property type="project" value="InterPro"/>
</dbReference>
<dbReference type="Pfam" id="PF00109">
    <property type="entry name" value="ketoacyl-synt"/>
    <property type="match status" value="1"/>
</dbReference>
<dbReference type="SUPFAM" id="SSF53474">
    <property type="entry name" value="alpha/beta-Hydrolases"/>
    <property type="match status" value="1"/>
</dbReference>
<dbReference type="InterPro" id="IPR006162">
    <property type="entry name" value="Ppantetheine_attach_site"/>
</dbReference>
<accession>A0A8H4RGB1</accession>
<feature type="domain" description="PKS/mFAS DH" evidence="8">
    <location>
        <begin position="1290"/>
        <end position="1600"/>
    </location>
</feature>
<dbReference type="PROSITE" id="PS00012">
    <property type="entry name" value="PHOSPHOPANTETHEINE"/>
    <property type="match status" value="1"/>
</dbReference>
<keyword evidence="2" id="KW-0597">Phosphoprotein</keyword>
<evidence type="ECO:0000259" key="6">
    <source>
        <dbReference type="PROSITE" id="PS50075"/>
    </source>
</evidence>
<dbReference type="Gene3D" id="3.40.47.10">
    <property type="match status" value="1"/>
</dbReference>
<dbReference type="InterPro" id="IPR020841">
    <property type="entry name" value="PKS_Beta-ketoAc_synthase_dom"/>
</dbReference>
<dbReference type="OrthoDB" id="329835at2759"/>
<dbReference type="Gene3D" id="3.10.129.110">
    <property type="entry name" value="Polyketide synthase dehydratase"/>
    <property type="match status" value="1"/>
</dbReference>
<evidence type="ECO:0000313" key="10">
    <source>
        <dbReference type="Proteomes" id="UP000566819"/>
    </source>
</evidence>
<dbReference type="FunFam" id="3.10.129.110:FF:000001">
    <property type="entry name" value="Sterigmatocystin biosynthesis polyketide synthase"/>
    <property type="match status" value="1"/>
</dbReference>
<dbReference type="Gene3D" id="3.30.70.3290">
    <property type="match status" value="1"/>
</dbReference>
<dbReference type="InterPro" id="IPR050091">
    <property type="entry name" value="PKS_NRPS_Biosynth_Enz"/>
</dbReference>
<feature type="active site" description="Proton acceptor; for dehydratase activity" evidence="4">
    <location>
        <position position="1322"/>
    </location>
</feature>
<dbReference type="InterPro" id="IPR020806">
    <property type="entry name" value="PKS_PP-bd"/>
</dbReference>
<evidence type="ECO:0000256" key="5">
    <source>
        <dbReference type="SAM" id="MobiDB-lite"/>
    </source>
</evidence>
<evidence type="ECO:0000256" key="1">
    <source>
        <dbReference type="ARBA" id="ARBA00022450"/>
    </source>
</evidence>
<protein>
    <recommendedName>
        <fullName evidence="11">Polyketide synthase</fullName>
    </recommendedName>
</protein>
<feature type="region of interest" description="Disordered" evidence="5">
    <location>
        <begin position="1603"/>
        <end position="1640"/>
    </location>
</feature>
<dbReference type="InterPro" id="IPR001031">
    <property type="entry name" value="Thioesterase"/>
</dbReference>
<evidence type="ECO:0000256" key="4">
    <source>
        <dbReference type="PROSITE-ProRule" id="PRU01363"/>
    </source>
</evidence>
<dbReference type="PANTHER" id="PTHR43775:SF45">
    <property type="entry name" value="CONIDIAL PIGMENT POLYKETIDE SYNTHASE ALB1"/>
    <property type="match status" value="1"/>
</dbReference>
<dbReference type="InterPro" id="IPR042104">
    <property type="entry name" value="PKS_dehydratase_sf"/>
</dbReference>
<dbReference type="PROSITE" id="PS52019">
    <property type="entry name" value="PKS_MFAS_DH"/>
    <property type="match status" value="1"/>
</dbReference>
<dbReference type="SMART" id="SM00825">
    <property type="entry name" value="PKS_KS"/>
    <property type="match status" value="1"/>
</dbReference>
<keyword evidence="10" id="KW-1185">Reference proteome</keyword>
<keyword evidence="1" id="KW-0596">Phosphopantetheine</keyword>
<dbReference type="InterPro" id="IPR036736">
    <property type="entry name" value="ACP-like_sf"/>
</dbReference>
<dbReference type="Pfam" id="PF22621">
    <property type="entry name" value="CurL-like_PKS_C"/>
    <property type="match status" value="1"/>
</dbReference>
<feature type="region of interest" description="Disordered" evidence="5">
    <location>
        <begin position="1716"/>
        <end position="1751"/>
    </location>
</feature>
<feature type="domain" description="Carrier" evidence="6">
    <location>
        <begin position="1751"/>
        <end position="1827"/>
    </location>
</feature>
<evidence type="ECO:0000256" key="2">
    <source>
        <dbReference type="ARBA" id="ARBA00022553"/>
    </source>
</evidence>
<keyword evidence="3" id="KW-0808">Transferase</keyword>
<feature type="compositionally biased region" description="Low complexity" evidence="5">
    <location>
        <begin position="1723"/>
        <end position="1732"/>
    </location>
</feature>
<dbReference type="Pfam" id="PF00698">
    <property type="entry name" value="Acyl_transf_1"/>
    <property type="match status" value="1"/>
</dbReference>
<sequence length="2119" mass="232905">MMDKLTQSAPFAPPIRTIIVFGDLNYSFQRDLQQLLHVKDNADLTDFFTRVSFAFRHEFALLPQREQKWLPKFTNLVDLLDDVDKTEGAPAVRFALLCVYQIGRFIGYFGKPTMVYPAPENTYLLGLCTGSFATAAISTSQTIVELIPAGVEAVTRAFRTGLHSFKLQRDLESPSTTPRSWSAVVSLSEQRAAELIEHFVAEKDIPKRHFSFISAVSPTNVTISGPPSNLEGLLSSMTPRAHFTPIETPYHAPHLYGPGDVDEVFGKQENENLDSYRLRIPVLSSVSGTLVKESSFEALLRQAIYDTLCEQIRWDKIPPACADLISQDEICQGCIVLPCASNAATLLSSNLSSINGKNISISNALNTSVQNMQPSMPTGRSGDSKIAVVGFSGRFPDAASNDEFWALLRSGKDTHRTIPKDRFDWEAHFDPSGVKRNTSRVKYGCFVNEPGMFDARFFHLSPREAEDTDPAQRLALMTTYEALEMAGFVPDRTPSSQRDRVGVFMGTTSDDWREVNSGQDVGTYFIPGGNRAFVPGRITFAFRFSGPSISVDTACSSSFAALHTACQSLWQGGCDTAIVGGTNILTNPDNFAGLDRGHFLSTTGNCNTFDNDASGYCRADAVASLVLKRLEDAEADNDPIFGVIAGVNTNHCGQTVSITRPHEGDQFALFKNILRQSNTNPINVSYVEMHGTGTQAGDATEMSSVLAAMVPGRERMPNHPLYLGAVKANVGHAESASGVSALIKVLMMMQHDEIPPHVGIKNRINKHYPLDLAERNVNIAFKPTPWKRVDCPGGKRVSFLTTSAPPVAIQLSSSKMLPNASNIIQSLEANMGALLRYLDKNPDTSLPSLSYTTTARRTHHKFRVSFVGSEVESIKSALQRRLESDEGVSAIPSANRLPRVVFTFTGQGTLYAGLGKQLFETADSFKRDVIRFDRIAKQHSFPSFLPLVTSGPLEFIIEEIDTVVAHVALVCVQMALYNLWVSWGIVPSLAIGHSLGEYPALYAAGVLSASDTIYLVGARAELLSRHCVKGSHSMLAIKAPLSAVEGTISTSSCDVACINSPTNTVISGPSQEAASITEKFRSDGLECVLLSIPYAFHSAQVESWVDEFEAKASKIQYHAPNVPYISPLLRRTVSPDEFGILNGSYLSRACRATVNFFGAIEAARNAGIVNEETNWLEIGIHPACSSFIKQVIGSKSITIPSMRQAVDPWKTLVPAVQIFYLSGHEIEWNEYHRDFSVAHQVLPLPSYKWDLKNYWIMYRGNFCLTKGDEAVPTNNFVESLPAPYLSSSVHRILEESYVTDKSTLLTESDIHDPRLYPIFEGHKVNGATLCPSSLYADMALTVVRYMCQENNMPADDLGLDCANMKIDRPLIASPDSTSQLLRVSASADWPRGEVSLTLFSVNSESRKIADHAVCTVKLTQAPPALWLSEWKRLAHFVQGRISSLQRSVDDGGSHKLKRGLAYKLFSSVVDYADNYQGMQEVVLDAEGLEATARVVFQVGDEGFSWNPCWIDSLGYIAGFIMNGTDNIHLKDHIFINHGWSAMRCAKTIEYGKTYQTYNKMHPEDKKDRMYVGDTYVLEDGTIVAIFEGVKFQRVPRSTLDRLLPSKSRSNATRTQQHSVQKQSMPITEPKVVPHSKQQPVPDSVQNTIIAAFKAIISQEAGIDIAELDSDISFADFGIDSLLSISISGRLQEELGLDLTSSSFSEFPTLNEMINHIAPPESPSSPTSVLSTPYAEKDGNNLGNETDASSVDGEPKVMTTIRATIAEEVGIPLEQLTASTDLAELGVDSLLSLNIIGKLHKLSVDVPSNLLAENFTLQEIEKALSQTGMLPRPSTPQPQVIAKDRAHNPLAPTTFDGPPYATSVRLQGPSRNPGKILFLFPDGAGSASSYISLPAISPSVAVYGLNCPWLKTPQDLLCSLPQYVSKFITEIRRIQPIGPYRFGGWSAGGILAYEAAQQLAQKGQITANLIMFDSPDPVAIQSPPDHMYDFLESLDMFGSKGQRPPSWLRPHFTAFITMLDQYRPVPFKGEVAPTTYMIYARDGLCKNPGDPRPKEHPNDTREMKWLINNRTDFGGGGWRSLLGEKNWWADVLDEVNHYTMLANAESAQAVSRLVAKYLAD</sequence>
<dbReference type="EMBL" id="JAAMPI010000855">
    <property type="protein sequence ID" value="KAF4628134.1"/>
    <property type="molecule type" value="Genomic_DNA"/>
</dbReference>
<dbReference type="InterPro" id="IPR001227">
    <property type="entry name" value="Ac_transferase_dom_sf"/>
</dbReference>
<dbReference type="CDD" id="cd00833">
    <property type="entry name" value="PKS"/>
    <property type="match status" value="1"/>
</dbReference>
<dbReference type="Gene3D" id="3.40.366.10">
    <property type="entry name" value="Malonyl-Coenzyme A Acyl Carrier Protein, domain 2"/>
    <property type="match status" value="2"/>
</dbReference>
<dbReference type="InterPro" id="IPR014031">
    <property type="entry name" value="Ketoacyl_synth_C"/>
</dbReference>
<dbReference type="PANTHER" id="PTHR43775">
    <property type="entry name" value="FATTY ACID SYNTHASE"/>
    <property type="match status" value="1"/>
</dbReference>
<dbReference type="InterPro" id="IPR016039">
    <property type="entry name" value="Thiolase-like"/>
</dbReference>
<dbReference type="SUPFAM" id="SSF52151">
    <property type="entry name" value="FabD/lysophospholipase-like"/>
    <property type="match status" value="1"/>
</dbReference>
<dbReference type="PROSITE" id="PS50075">
    <property type="entry name" value="CARRIER"/>
    <property type="match status" value="2"/>
</dbReference>
<dbReference type="SUPFAM" id="SSF53901">
    <property type="entry name" value="Thiolase-like"/>
    <property type="match status" value="1"/>
</dbReference>
<dbReference type="Pfam" id="PF00975">
    <property type="entry name" value="Thioesterase"/>
    <property type="match status" value="1"/>
</dbReference>
<evidence type="ECO:0008006" key="11">
    <source>
        <dbReference type="Google" id="ProtNLM"/>
    </source>
</evidence>
<evidence type="ECO:0000313" key="9">
    <source>
        <dbReference type="EMBL" id="KAF4628134.1"/>
    </source>
</evidence>
<feature type="domain" description="Carrier" evidence="6">
    <location>
        <begin position="1643"/>
        <end position="1720"/>
    </location>
</feature>
<dbReference type="SUPFAM" id="SSF55048">
    <property type="entry name" value="Probable ACP-binding domain of malonyl-CoA ACP transacylase"/>
    <property type="match status" value="1"/>
</dbReference>
<dbReference type="InterPro" id="IPR029058">
    <property type="entry name" value="AB_hydrolase_fold"/>
</dbReference>
<organism evidence="9 10">
    <name type="scientific">Cudoniella acicularis</name>
    <dbReference type="NCBI Taxonomy" id="354080"/>
    <lineage>
        <taxon>Eukaryota</taxon>
        <taxon>Fungi</taxon>
        <taxon>Dikarya</taxon>
        <taxon>Ascomycota</taxon>
        <taxon>Pezizomycotina</taxon>
        <taxon>Leotiomycetes</taxon>
        <taxon>Helotiales</taxon>
        <taxon>Tricladiaceae</taxon>
        <taxon>Cudoniella</taxon>
    </lineage>
</organism>
<dbReference type="Gene3D" id="3.40.50.1820">
    <property type="entry name" value="alpha/beta hydrolase"/>
    <property type="match status" value="1"/>
</dbReference>
<dbReference type="PROSITE" id="PS00606">
    <property type="entry name" value="KS3_1"/>
    <property type="match status" value="1"/>
</dbReference>
<dbReference type="SMART" id="SM00827">
    <property type="entry name" value="PKS_AT"/>
    <property type="match status" value="1"/>
</dbReference>
<dbReference type="Proteomes" id="UP000566819">
    <property type="component" value="Unassembled WGS sequence"/>
</dbReference>
<evidence type="ECO:0000259" key="8">
    <source>
        <dbReference type="PROSITE" id="PS52019"/>
    </source>
</evidence>
<dbReference type="Pfam" id="PF02801">
    <property type="entry name" value="Ketoacyl-synt_C"/>
    <property type="match status" value="1"/>
</dbReference>
<dbReference type="InterPro" id="IPR016036">
    <property type="entry name" value="Malonyl_transacylase_ACP-bd"/>
</dbReference>
<feature type="compositionally biased region" description="Polar residues" evidence="5">
    <location>
        <begin position="1606"/>
        <end position="1625"/>
    </location>
</feature>
<dbReference type="GO" id="GO:0004312">
    <property type="term" value="F:fatty acid synthase activity"/>
    <property type="evidence" value="ECO:0007669"/>
    <property type="project" value="TreeGrafter"/>
</dbReference>
<dbReference type="Pfam" id="PF00550">
    <property type="entry name" value="PP-binding"/>
    <property type="match status" value="2"/>
</dbReference>
<dbReference type="GO" id="GO:0031177">
    <property type="term" value="F:phosphopantetheine binding"/>
    <property type="evidence" value="ECO:0007669"/>
    <property type="project" value="InterPro"/>
</dbReference>
<dbReference type="Gene3D" id="1.10.1200.10">
    <property type="entry name" value="ACP-like"/>
    <property type="match status" value="2"/>
</dbReference>
<evidence type="ECO:0000259" key="7">
    <source>
        <dbReference type="PROSITE" id="PS52004"/>
    </source>
</evidence>
<dbReference type="InterPro" id="IPR014030">
    <property type="entry name" value="Ketoacyl_synth_N"/>
</dbReference>
<feature type="active site" description="Proton donor; for dehydratase activity" evidence="4">
    <location>
        <position position="1511"/>
    </location>
</feature>